<dbReference type="PANTHER" id="PTHR34989:SF1">
    <property type="entry name" value="PROTEIN HDED"/>
    <property type="match status" value="1"/>
</dbReference>
<dbReference type="InterPro" id="IPR052712">
    <property type="entry name" value="Acid_resist_chaperone_HdeD"/>
</dbReference>
<accession>A0A6L5Z260</accession>
<keyword evidence="1" id="KW-0472">Membrane</keyword>
<dbReference type="Pfam" id="PF03729">
    <property type="entry name" value="DUF308"/>
    <property type="match status" value="1"/>
</dbReference>
<dbReference type="PANTHER" id="PTHR34989">
    <property type="entry name" value="PROTEIN HDED"/>
    <property type="match status" value="1"/>
</dbReference>
<dbReference type="RefSeq" id="WP_154446650.1">
    <property type="nucleotide sequence ID" value="NZ_WIND01000007.1"/>
</dbReference>
<feature type="transmembrane region" description="Helical" evidence="1">
    <location>
        <begin position="50"/>
        <end position="69"/>
    </location>
</feature>
<organism evidence="2 3">
    <name type="scientific">Halovulum marinum</name>
    <dbReference type="NCBI Taxonomy" id="2662447"/>
    <lineage>
        <taxon>Bacteria</taxon>
        <taxon>Pseudomonadati</taxon>
        <taxon>Pseudomonadota</taxon>
        <taxon>Alphaproteobacteria</taxon>
        <taxon>Rhodobacterales</taxon>
        <taxon>Paracoccaceae</taxon>
        <taxon>Halovulum</taxon>
    </lineage>
</organism>
<dbReference type="Proteomes" id="UP000474957">
    <property type="component" value="Unassembled WGS sequence"/>
</dbReference>
<evidence type="ECO:0000313" key="3">
    <source>
        <dbReference type="Proteomes" id="UP000474957"/>
    </source>
</evidence>
<comment type="caution">
    <text evidence="2">The sequence shown here is derived from an EMBL/GenBank/DDBJ whole genome shotgun (WGS) entry which is preliminary data.</text>
</comment>
<reference evidence="2 3" key="1">
    <citation type="submission" date="2019-10" db="EMBL/GenBank/DDBJ databases">
        <title>Cognatihalovulum marinum gen. nov. sp. nov., a new member of the family Rhodobacteraceae isolated from deep seawater of the Northwest Indian Ocean.</title>
        <authorList>
            <person name="Ruan C."/>
            <person name="Wang J."/>
            <person name="Zheng X."/>
            <person name="Song L."/>
            <person name="Zhu Y."/>
            <person name="Huang Y."/>
            <person name="Lu Z."/>
            <person name="Du W."/>
            <person name="Huang L."/>
            <person name="Dai X."/>
        </authorList>
    </citation>
    <scope>NUCLEOTIDE SEQUENCE [LARGE SCALE GENOMIC DNA]</scope>
    <source>
        <strain evidence="2 3">2CG4</strain>
    </source>
</reference>
<protein>
    <submittedName>
        <fullName evidence="2">HdeD family acid-resistance protein</fullName>
    </submittedName>
</protein>
<dbReference type="EMBL" id="WIND01000007">
    <property type="protein sequence ID" value="MSU90170.1"/>
    <property type="molecule type" value="Genomic_DNA"/>
</dbReference>
<proteinExistence type="predicted"/>
<feature type="transmembrane region" description="Helical" evidence="1">
    <location>
        <begin position="138"/>
        <end position="159"/>
    </location>
</feature>
<dbReference type="AlphaFoldDB" id="A0A6L5Z260"/>
<feature type="transmembrane region" description="Helical" evidence="1">
    <location>
        <begin position="24"/>
        <end position="44"/>
    </location>
</feature>
<keyword evidence="1" id="KW-0812">Transmembrane</keyword>
<evidence type="ECO:0000313" key="2">
    <source>
        <dbReference type="EMBL" id="MSU90170.1"/>
    </source>
</evidence>
<dbReference type="GO" id="GO:0005886">
    <property type="term" value="C:plasma membrane"/>
    <property type="evidence" value="ECO:0007669"/>
    <property type="project" value="TreeGrafter"/>
</dbReference>
<keyword evidence="3" id="KW-1185">Reference proteome</keyword>
<evidence type="ECO:0000256" key="1">
    <source>
        <dbReference type="SAM" id="Phobius"/>
    </source>
</evidence>
<feature type="transmembrane region" description="Helical" evidence="1">
    <location>
        <begin position="165"/>
        <end position="189"/>
    </location>
</feature>
<feature type="transmembrane region" description="Helical" evidence="1">
    <location>
        <begin position="81"/>
        <end position="101"/>
    </location>
</feature>
<sequence>MTDPQPHPHARSGDLPGITARTRWYWVVMMGAIMIAGGLLSLLNPFLGSLTVQAFAAAAFGIVGVMKLVDAVRDDAESTGGRVLTGLLGAVFVLFALSLLLNPLAGLLSLTFLAALLFLAIGVLQIGFGWRLRPARPWGWMVASGAVSVLLGLFILLTLPESGLVALGLLLAVDLLSSGAAYLVLGLALRRPD</sequence>
<gene>
    <name evidence="2" type="ORF">GE300_11160</name>
</gene>
<keyword evidence="1" id="KW-1133">Transmembrane helix</keyword>
<feature type="transmembrane region" description="Helical" evidence="1">
    <location>
        <begin position="107"/>
        <end position="126"/>
    </location>
</feature>
<dbReference type="InterPro" id="IPR005325">
    <property type="entry name" value="DUF308_memb"/>
</dbReference>
<name>A0A6L5Z260_9RHOB</name>